<gene>
    <name evidence="5" type="primary">uvrY</name>
    <name evidence="5" type="ORF">AHOG_14260</name>
</gene>
<dbReference type="InterPro" id="IPR039420">
    <property type="entry name" value="WalR-like"/>
</dbReference>
<name>A0A221W413_9PSEU</name>
<dbReference type="RefSeq" id="WP_245856792.1">
    <property type="nucleotide sequence ID" value="NZ_CP022521.1"/>
</dbReference>
<protein>
    <submittedName>
        <fullName evidence="5">Response regulator UvrY</fullName>
    </submittedName>
</protein>
<dbReference type="SMART" id="SM00421">
    <property type="entry name" value="HTH_LUXR"/>
    <property type="match status" value="1"/>
</dbReference>
<dbReference type="PANTHER" id="PTHR43214">
    <property type="entry name" value="TWO-COMPONENT RESPONSE REGULATOR"/>
    <property type="match status" value="1"/>
</dbReference>
<evidence type="ECO:0000256" key="1">
    <source>
        <dbReference type="ARBA" id="ARBA00022553"/>
    </source>
</evidence>
<dbReference type="CDD" id="cd17535">
    <property type="entry name" value="REC_NarL-like"/>
    <property type="match status" value="1"/>
</dbReference>
<dbReference type="GO" id="GO:0000160">
    <property type="term" value="P:phosphorelay signal transduction system"/>
    <property type="evidence" value="ECO:0007669"/>
    <property type="project" value="InterPro"/>
</dbReference>
<dbReference type="InterPro" id="IPR011006">
    <property type="entry name" value="CheY-like_superfamily"/>
</dbReference>
<evidence type="ECO:0000256" key="3">
    <source>
        <dbReference type="ARBA" id="ARBA00023125"/>
    </source>
</evidence>
<dbReference type="SMART" id="SM00448">
    <property type="entry name" value="REC"/>
    <property type="match status" value="1"/>
</dbReference>
<keyword evidence="6" id="KW-1185">Reference proteome</keyword>
<organism evidence="5 6">
    <name type="scientific">Actinoalloteichus hoggarensis</name>
    <dbReference type="NCBI Taxonomy" id="1470176"/>
    <lineage>
        <taxon>Bacteria</taxon>
        <taxon>Bacillati</taxon>
        <taxon>Actinomycetota</taxon>
        <taxon>Actinomycetes</taxon>
        <taxon>Pseudonocardiales</taxon>
        <taxon>Pseudonocardiaceae</taxon>
        <taxon>Actinoalloteichus</taxon>
    </lineage>
</organism>
<proteinExistence type="predicted"/>
<dbReference type="PROSITE" id="PS00622">
    <property type="entry name" value="HTH_LUXR_1"/>
    <property type="match status" value="1"/>
</dbReference>
<dbReference type="PANTHER" id="PTHR43214:SF24">
    <property type="entry name" value="TRANSCRIPTIONAL REGULATORY PROTEIN NARL-RELATED"/>
    <property type="match status" value="1"/>
</dbReference>
<dbReference type="EMBL" id="CP022521">
    <property type="protein sequence ID" value="ASO20494.1"/>
    <property type="molecule type" value="Genomic_DNA"/>
</dbReference>
<dbReference type="GO" id="GO:0003677">
    <property type="term" value="F:DNA binding"/>
    <property type="evidence" value="ECO:0007669"/>
    <property type="project" value="UniProtKB-KW"/>
</dbReference>
<dbReference type="InterPro" id="IPR001789">
    <property type="entry name" value="Sig_transdc_resp-reg_receiver"/>
</dbReference>
<dbReference type="PRINTS" id="PR00038">
    <property type="entry name" value="HTHLUXR"/>
</dbReference>
<sequence length="223" mass="24919">MTDDEAVPIRVFLADDDDRFRAAYRKLFDRTAGLRVVGEAADGIEAADRILASTPDVALLDVQMPGGGLAAARRVLGATDRIRVIMLTTFDLDDYVHEALALGVAGFLLKNASPPEVLRAVRTVHAGHAMLAPEVTARLMRRLAPPRPPRPHVFTRQPLSERELQVVRLVARGYSNQRIADELFLSLETVRTYLRRMFLKFDVRDRTQLAVLAYEAGLLHEPR</sequence>
<dbReference type="Proteomes" id="UP000204221">
    <property type="component" value="Chromosome"/>
</dbReference>
<dbReference type="InterPro" id="IPR000792">
    <property type="entry name" value="Tscrpt_reg_LuxR_C"/>
</dbReference>
<dbReference type="Gene3D" id="3.40.50.2300">
    <property type="match status" value="1"/>
</dbReference>
<dbReference type="Pfam" id="PF00072">
    <property type="entry name" value="Response_reg"/>
    <property type="match status" value="1"/>
</dbReference>
<dbReference type="InterPro" id="IPR058245">
    <property type="entry name" value="NreC/VraR/RcsB-like_REC"/>
</dbReference>
<keyword evidence="2" id="KW-0805">Transcription regulation</keyword>
<dbReference type="CDD" id="cd06170">
    <property type="entry name" value="LuxR_C_like"/>
    <property type="match status" value="1"/>
</dbReference>
<dbReference type="KEGG" id="ahg:AHOG_14260"/>
<reference evidence="5 6" key="1">
    <citation type="submission" date="2017-07" db="EMBL/GenBank/DDBJ databases">
        <title>Complete genome sequence of Actinoalloteichus hoggarensis DSM 45943, type strain of Actinoalloteichus hoggarensis.</title>
        <authorList>
            <person name="Ruckert C."/>
            <person name="Nouioui I."/>
            <person name="Willmese J."/>
            <person name="van Wezel G."/>
            <person name="Klenk H.-P."/>
            <person name="Kalinowski J."/>
            <person name="Zotchev S.B."/>
        </authorList>
    </citation>
    <scope>NUCLEOTIDE SEQUENCE [LARGE SCALE GENOMIC DNA]</scope>
    <source>
        <strain evidence="5 6">DSM 45943</strain>
    </source>
</reference>
<dbReference type="SUPFAM" id="SSF52172">
    <property type="entry name" value="CheY-like"/>
    <property type="match status" value="1"/>
</dbReference>
<keyword evidence="4" id="KW-0804">Transcription</keyword>
<evidence type="ECO:0000313" key="6">
    <source>
        <dbReference type="Proteomes" id="UP000204221"/>
    </source>
</evidence>
<dbReference type="PROSITE" id="PS50043">
    <property type="entry name" value="HTH_LUXR_2"/>
    <property type="match status" value="1"/>
</dbReference>
<evidence type="ECO:0000313" key="5">
    <source>
        <dbReference type="EMBL" id="ASO20494.1"/>
    </source>
</evidence>
<accession>A0A221W413</accession>
<keyword evidence="3" id="KW-0238">DNA-binding</keyword>
<dbReference type="PROSITE" id="PS50110">
    <property type="entry name" value="RESPONSE_REGULATORY"/>
    <property type="match status" value="1"/>
</dbReference>
<dbReference type="Pfam" id="PF00196">
    <property type="entry name" value="GerE"/>
    <property type="match status" value="1"/>
</dbReference>
<dbReference type="AlphaFoldDB" id="A0A221W413"/>
<dbReference type="GO" id="GO:0006355">
    <property type="term" value="P:regulation of DNA-templated transcription"/>
    <property type="evidence" value="ECO:0007669"/>
    <property type="project" value="InterPro"/>
</dbReference>
<evidence type="ECO:0000256" key="4">
    <source>
        <dbReference type="ARBA" id="ARBA00023163"/>
    </source>
</evidence>
<evidence type="ECO:0000256" key="2">
    <source>
        <dbReference type="ARBA" id="ARBA00023015"/>
    </source>
</evidence>
<keyword evidence="1" id="KW-0597">Phosphoprotein</keyword>